<evidence type="ECO:0000313" key="3">
    <source>
        <dbReference type="Proteomes" id="UP000799302"/>
    </source>
</evidence>
<feature type="compositionally biased region" description="Polar residues" evidence="1">
    <location>
        <begin position="406"/>
        <end position="420"/>
    </location>
</feature>
<proteinExistence type="predicted"/>
<accession>A0A6A6TZN8</accession>
<feature type="compositionally biased region" description="Low complexity" evidence="1">
    <location>
        <begin position="13"/>
        <end position="27"/>
    </location>
</feature>
<dbReference type="AlphaFoldDB" id="A0A6A6TZN8"/>
<feature type="region of interest" description="Disordered" evidence="1">
    <location>
        <begin position="399"/>
        <end position="420"/>
    </location>
</feature>
<dbReference type="OrthoDB" id="5552418at2759"/>
<organism evidence="2 3">
    <name type="scientific">Microthyrium microscopicum</name>
    <dbReference type="NCBI Taxonomy" id="703497"/>
    <lineage>
        <taxon>Eukaryota</taxon>
        <taxon>Fungi</taxon>
        <taxon>Dikarya</taxon>
        <taxon>Ascomycota</taxon>
        <taxon>Pezizomycotina</taxon>
        <taxon>Dothideomycetes</taxon>
        <taxon>Dothideomycetes incertae sedis</taxon>
        <taxon>Microthyriales</taxon>
        <taxon>Microthyriaceae</taxon>
        <taxon>Microthyrium</taxon>
    </lineage>
</organism>
<reference evidence="2" key="1">
    <citation type="journal article" date="2020" name="Stud. Mycol.">
        <title>101 Dothideomycetes genomes: a test case for predicting lifestyles and emergence of pathogens.</title>
        <authorList>
            <person name="Haridas S."/>
            <person name="Albert R."/>
            <person name="Binder M."/>
            <person name="Bloem J."/>
            <person name="Labutti K."/>
            <person name="Salamov A."/>
            <person name="Andreopoulos B."/>
            <person name="Baker S."/>
            <person name="Barry K."/>
            <person name="Bills G."/>
            <person name="Bluhm B."/>
            <person name="Cannon C."/>
            <person name="Castanera R."/>
            <person name="Culley D."/>
            <person name="Daum C."/>
            <person name="Ezra D."/>
            <person name="Gonzalez J."/>
            <person name="Henrissat B."/>
            <person name="Kuo A."/>
            <person name="Liang C."/>
            <person name="Lipzen A."/>
            <person name="Lutzoni F."/>
            <person name="Magnuson J."/>
            <person name="Mondo S."/>
            <person name="Nolan M."/>
            <person name="Ohm R."/>
            <person name="Pangilinan J."/>
            <person name="Park H.-J."/>
            <person name="Ramirez L."/>
            <person name="Alfaro M."/>
            <person name="Sun H."/>
            <person name="Tritt A."/>
            <person name="Yoshinaga Y."/>
            <person name="Zwiers L.-H."/>
            <person name="Turgeon B."/>
            <person name="Goodwin S."/>
            <person name="Spatafora J."/>
            <person name="Crous P."/>
            <person name="Grigoriev I."/>
        </authorList>
    </citation>
    <scope>NUCLEOTIDE SEQUENCE</scope>
    <source>
        <strain evidence="2">CBS 115976</strain>
    </source>
</reference>
<name>A0A6A6TZN8_9PEZI</name>
<dbReference type="Proteomes" id="UP000799302">
    <property type="component" value="Unassembled WGS sequence"/>
</dbReference>
<keyword evidence="3" id="KW-1185">Reference proteome</keyword>
<sequence length="420" mass="45101">MDSHERRSRHSNAGFGASQAGATGASGLLNQSTGQYPSVSAAGDRYQVRGTSQLPSAASTGRGANMPSYSYPANAAGAYPELNSSNLQYGGASADYGASQDSTQRASQQAQQHQSTHAAQQQQTQQNQQQPHQGQQPYHGIYGQQPSPTSPYDPVQQYPPRQSAAIEVLSNQFGGVTPAYYVAGETGPTSAPNTAITPQSGYNPISYTTQSPVGRDSLASAYAAGMADPSQATGSQPGYGQPASYSNQTAELDNAFGSYQDALRRSFESIRDGNLAEAGNTMISITDWLLSNAEVLGLVRDDESTHAERLKLWSEFNTCWLALLQRQRELAAEMIQIGQRPAPPASLLEYDQMETMGKELIRLCDNMEKHGLVDYQMGVWEEDIISLLSLCLEQLNPDPEGHGSGAVNNVPQPSSSRGRR</sequence>
<feature type="compositionally biased region" description="Basic residues" evidence="1">
    <location>
        <begin position="1"/>
        <end position="10"/>
    </location>
</feature>
<feature type="compositionally biased region" description="Low complexity" evidence="1">
    <location>
        <begin position="98"/>
        <end position="136"/>
    </location>
</feature>
<feature type="compositionally biased region" description="Polar residues" evidence="1">
    <location>
        <begin position="28"/>
        <end position="38"/>
    </location>
</feature>
<feature type="region of interest" description="Disordered" evidence="1">
    <location>
        <begin position="1"/>
        <end position="64"/>
    </location>
</feature>
<gene>
    <name evidence="2" type="ORF">BT63DRAFT_67553</name>
</gene>
<feature type="compositionally biased region" description="Polar residues" evidence="1">
    <location>
        <begin position="49"/>
        <end position="59"/>
    </location>
</feature>
<protein>
    <submittedName>
        <fullName evidence="2">Uncharacterized protein</fullName>
    </submittedName>
</protein>
<evidence type="ECO:0000256" key="1">
    <source>
        <dbReference type="SAM" id="MobiDB-lite"/>
    </source>
</evidence>
<feature type="region of interest" description="Disordered" evidence="1">
    <location>
        <begin position="93"/>
        <end position="158"/>
    </location>
</feature>
<evidence type="ECO:0000313" key="2">
    <source>
        <dbReference type="EMBL" id="KAF2665515.1"/>
    </source>
</evidence>
<dbReference type="EMBL" id="MU004240">
    <property type="protein sequence ID" value="KAF2665515.1"/>
    <property type="molecule type" value="Genomic_DNA"/>
</dbReference>